<name>A0A1I3V466_9BACT</name>
<evidence type="ECO:0000256" key="5">
    <source>
        <dbReference type="ARBA" id="ARBA00022475"/>
    </source>
</evidence>
<feature type="domain" description="ABC transmembrane type-1" evidence="11">
    <location>
        <begin position="66"/>
        <end position="253"/>
    </location>
</feature>
<feature type="transmembrane region" description="Helical" evidence="10">
    <location>
        <begin position="12"/>
        <end position="33"/>
    </location>
</feature>
<organism evidence="12 13">
    <name type="scientific">Desulfomicrobium apsheronum</name>
    <dbReference type="NCBI Taxonomy" id="52560"/>
    <lineage>
        <taxon>Bacteria</taxon>
        <taxon>Pseudomonadati</taxon>
        <taxon>Thermodesulfobacteriota</taxon>
        <taxon>Desulfovibrionia</taxon>
        <taxon>Desulfovibrionales</taxon>
        <taxon>Desulfomicrobiaceae</taxon>
        <taxon>Desulfomicrobium</taxon>
    </lineage>
</organism>
<evidence type="ECO:0000313" key="12">
    <source>
        <dbReference type="EMBL" id="SFJ89799.1"/>
    </source>
</evidence>
<evidence type="ECO:0000256" key="7">
    <source>
        <dbReference type="ARBA" id="ARBA00022970"/>
    </source>
</evidence>
<evidence type="ECO:0000256" key="10">
    <source>
        <dbReference type="RuleBase" id="RU363032"/>
    </source>
</evidence>
<dbReference type="InterPro" id="IPR000515">
    <property type="entry name" value="MetI-like"/>
</dbReference>
<dbReference type="InterPro" id="IPR035906">
    <property type="entry name" value="MetI-like_sf"/>
</dbReference>
<evidence type="ECO:0000256" key="3">
    <source>
        <dbReference type="ARBA" id="ARBA00010072"/>
    </source>
</evidence>
<comment type="subcellular location">
    <subcellularLocation>
        <location evidence="2">Cell inner membrane</location>
        <topology evidence="2">Multi-pass membrane protein</topology>
    </subcellularLocation>
    <subcellularLocation>
        <location evidence="10">Cell membrane</location>
        <topology evidence="10">Multi-pass membrane protein</topology>
    </subcellularLocation>
</comment>
<dbReference type="PROSITE" id="PS50928">
    <property type="entry name" value="ABC_TM1"/>
    <property type="match status" value="1"/>
</dbReference>
<evidence type="ECO:0000256" key="9">
    <source>
        <dbReference type="ARBA" id="ARBA00023136"/>
    </source>
</evidence>
<feature type="transmembrane region" description="Helical" evidence="10">
    <location>
        <begin position="234"/>
        <end position="256"/>
    </location>
</feature>
<keyword evidence="9 10" id="KW-0472">Membrane</keyword>
<keyword evidence="6 10" id="KW-0812">Transmembrane</keyword>
<evidence type="ECO:0000256" key="4">
    <source>
        <dbReference type="ARBA" id="ARBA00022448"/>
    </source>
</evidence>
<dbReference type="GO" id="GO:0006865">
    <property type="term" value="P:amino acid transport"/>
    <property type="evidence" value="ECO:0007669"/>
    <property type="project" value="UniProtKB-KW"/>
</dbReference>
<dbReference type="EMBL" id="FORX01000009">
    <property type="protein sequence ID" value="SFJ89799.1"/>
    <property type="molecule type" value="Genomic_DNA"/>
</dbReference>
<accession>A0A1I3V466</accession>
<comment type="function">
    <text evidence="1">Part of the binding-protein-dependent transport system for glutamine; probably responsible for the translocation of the substrate across the membrane.</text>
</comment>
<gene>
    <name evidence="12" type="ORF">SAMN04488082_10943</name>
</gene>
<keyword evidence="4 10" id="KW-0813">Transport</keyword>
<keyword evidence="7" id="KW-0029">Amino-acid transport</keyword>
<feature type="transmembrane region" description="Helical" evidence="10">
    <location>
        <begin position="68"/>
        <end position="90"/>
    </location>
</feature>
<dbReference type="CDD" id="cd06261">
    <property type="entry name" value="TM_PBP2"/>
    <property type="match status" value="1"/>
</dbReference>
<sequence>MIARFHSLRCRCGTACSVVAYALTMICVAWIVLRGAESMGYNWQWYRVPRFILLPDGSPGPLLQGAGITLLVSGLGLVGAAILALGTALLRLSNSVVGQAMARGYLELIRNTPLLVQIFFIYFVLAPAVDLGRMSSAVLALSLFEGAYASEIIRAGILAIPRGQWEGALSLGMKKPSIYIQVILPQALRNVLPPLTSQGVSLIKDSALVSTIAIYDLTMHGQAIIAETFLSFEIWTVVAAIYLVFTVTLSSLARLLEQHSSSPHLEDSCTK</sequence>
<dbReference type="STRING" id="52560.SAMN04488082_10943"/>
<dbReference type="RefSeq" id="WP_092374926.1">
    <property type="nucleotide sequence ID" value="NZ_FORX01000009.1"/>
</dbReference>
<keyword evidence="5" id="KW-1003">Cell membrane</keyword>
<keyword evidence="8 10" id="KW-1133">Transmembrane helix</keyword>
<dbReference type="NCBIfam" id="TIGR01726">
    <property type="entry name" value="HEQRo_perm_3TM"/>
    <property type="match status" value="1"/>
</dbReference>
<evidence type="ECO:0000256" key="8">
    <source>
        <dbReference type="ARBA" id="ARBA00022989"/>
    </source>
</evidence>
<dbReference type="PANTHER" id="PTHR30614">
    <property type="entry name" value="MEMBRANE COMPONENT OF AMINO ACID ABC TRANSPORTER"/>
    <property type="match status" value="1"/>
</dbReference>
<dbReference type="Pfam" id="PF00528">
    <property type="entry name" value="BPD_transp_1"/>
    <property type="match status" value="1"/>
</dbReference>
<dbReference type="OrthoDB" id="5470298at2"/>
<dbReference type="InterPro" id="IPR043429">
    <property type="entry name" value="ArtM/GltK/GlnP/TcyL/YhdX-like"/>
</dbReference>
<keyword evidence="13" id="KW-1185">Reference proteome</keyword>
<evidence type="ECO:0000256" key="1">
    <source>
        <dbReference type="ARBA" id="ARBA00003159"/>
    </source>
</evidence>
<dbReference type="PANTHER" id="PTHR30614:SF20">
    <property type="entry name" value="GLUTAMINE TRANSPORT SYSTEM PERMEASE PROTEIN GLNP"/>
    <property type="match status" value="1"/>
</dbReference>
<dbReference type="GO" id="GO:0022857">
    <property type="term" value="F:transmembrane transporter activity"/>
    <property type="evidence" value="ECO:0007669"/>
    <property type="project" value="InterPro"/>
</dbReference>
<proteinExistence type="inferred from homology"/>
<comment type="similarity">
    <text evidence="3">Belongs to the binding-protein-dependent transport system permease family. HisMQ subfamily.</text>
</comment>
<dbReference type="AlphaFoldDB" id="A0A1I3V466"/>
<dbReference type="Proteomes" id="UP000198635">
    <property type="component" value="Unassembled WGS sequence"/>
</dbReference>
<evidence type="ECO:0000313" key="13">
    <source>
        <dbReference type="Proteomes" id="UP000198635"/>
    </source>
</evidence>
<evidence type="ECO:0000259" key="11">
    <source>
        <dbReference type="PROSITE" id="PS50928"/>
    </source>
</evidence>
<protein>
    <submittedName>
        <fullName evidence="12">Amino acid ABC transporter membrane protein 1, PAAT family</fullName>
    </submittedName>
</protein>
<dbReference type="SUPFAM" id="SSF161098">
    <property type="entry name" value="MetI-like"/>
    <property type="match status" value="1"/>
</dbReference>
<evidence type="ECO:0000256" key="6">
    <source>
        <dbReference type="ARBA" id="ARBA00022692"/>
    </source>
</evidence>
<dbReference type="GO" id="GO:0043190">
    <property type="term" value="C:ATP-binding cassette (ABC) transporter complex"/>
    <property type="evidence" value="ECO:0007669"/>
    <property type="project" value="InterPro"/>
</dbReference>
<evidence type="ECO:0000256" key="2">
    <source>
        <dbReference type="ARBA" id="ARBA00004429"/>
    </source>
</evidence>
<reference evidence="13" key="1">
    <citation type="submission" date="2016-10" db="EMBL/GenBank/DDBJ databases">
        <authorList>
            <person name="Varghese N."/>
            <person name="Submissions S."/>
        </authorList>
    </citation>
    <scope>NUCLEOTIDE SEQUENCE [LARGE SCALE GENOMIC DNA]</scope>
    <source>
        <strain evidence="13">DSM 5918</strain>
    </source>
</reference>
<dbReference type="Gene3D" id="1.10.3720.10">
    <property type="entry name" value="MetI-like"/>
    <property type="match status" value="1"/>
</dbReference>
<feature type="transmembrane region" description="Helical" evidence="10">
    <location>
        <begin position="111"/>
        <end position="129"/>
    </location>
</feature>
<dbReference type="InterPro" id="IPR010065">
    <property type="entry name" value="AA_ABC_transptr_permease_3TM"/>
</dbReference>